<keyword evidence="4" id="KW-1185">Reference proteome</keyword>
<accession>A0AAP2W5F9</accession>
<sequence length="290" mass="30663">MTSKKCNMILATAILLTFIMGTVCISSSYALAQITPPDAPGGGDVIATPTPSPPSGGGSSPAYSQPTFQQYVIDVTTSNGTVIGNVTGKSFFSAVMLVQKSDEIENETFTLTINAELGGKPDGLKYNIDFKPAGFEGLPLGMCSTDVLGMVSIERFCNYGWSLNQETLKFTFDIPAINESTPEDVYYLVRYDGTNYQVNTAKLIDGTDINMSRIEVSPPSDIGLFTLVRSAPVEAEPAATPTPMPTVTPTPTPEPTPEPSDGIGNIAMFAAMFATGALAGAAILFIITRK</sequence>
<evidence type="ECO:0008006" key="5">
    <source>
        <dbReference type="Google" id="ProtNLM"/>
    </source>
</evidence>
<proteinExistence type="predicted"/>
<organism evidence="3 4">
    <name type="scientific">Methanooceanicella nereidis</name>
    <dbReference type="NCBI Taxonomy" id="2052831"/>
    <lineage>
        <taxon>Archaea</taxon>
        <taxon>Methanobacteriati</taxon>
        <taxon>Methanobacteriota</taxon>
        <taxon>Stenosarchaea group</taxon>
        <taxon>Methanomicrobia</taxon>
        <taxon>Methanocellales</taxon>
        <taxon>Methanocellaceae</taxon>
        <taxon>Methanooceanicella</taxon>
    </lineage>
</organism>
<feature type="transmembrane region" description="Helical" evidence="2">
    <location>
        <begin position="266"/>
        <end position="287"/>
    </location>
</feature>
<dbReference type="EMBL" id="PGCK01000008">
    <property type="protein sequence ID" value="MCD1295455.1"/>
    <property type="molecule type" value="Genomic_DNA"/>
</dbReference>
<dbReference type="RefSeq" id="WP_230742306.1">
    <property type="nucleotide sequence ID" value="NZ_PGCK01000008.1"/>
</dbReference>
<feature type="compositionally biased region" description="Pro residues" evidence="1">
    <location>
        <begin position="240"/>
        <end position="258"/>
    </location>
</feature>
<evidence type="ECO:0000313" key="3">
    <source>
        <dbReference type="EMBL" id="MCD1295455.1"/>
    </source>
</evidence>
<keyword evidence="2" id="KW-0472">Membrane</keyword>
<evidence type="ECO:0000256" key="2">
    <source>
        <dbReference type="SAM" id="Phobius"/>
    </source>
</evidence>
<keyword evidence="2" id="KW-0812">Transmembrane</keyword>
<feature type="region of interest" description="Disordered" evidence="1">
    <location>
        <begin position="41"/>
        <end position="62"/>
    </location>
</feature>
<evidence type="ECO:0000256" key="1">
    <source>
        <dbReference type="SAM" id="MobiDB-lite"/>
    </source>
</evidence>
<name>A0AAP2W5F9_9EURY</name>
<feature type="region of interest" description="Disordered" evidence="1">
    <location>
        <begin position="235"/>
        <end position="260"/>
    </location>
</feature>
<gene>
    <name evidence="3" type="ORF">CUJ83_10635</name>
</gene>
<dbReference type="Proteomes" id="UP001320159">
    <property type="component" value="Unassembled WGS sequence"/>
</dbReference>
<comment type="caution">
    <text evidence="3">The sequence shown here is derived from an EMBL/GenBank/DDBJ whole genome shotgun (WGS) entry which is preliminary data.</text>
</comment>
<evidence type="ECO:0000313" key="4">
    <source>
        <dbReference type="Proteomes" id="UP001320159"/>
    </source>
</evidence>
<dbReference type="AlphaFoldDB" id="A0AAP2W5F9"/>
<protein>
    <recommendedName>
        <fullName evidence="5">PGF-pre-PGF domain-containing protein</fullName>
    </recommendedName>
</protein>
<keyword evidence="2" id="KW-1133">Transmembrane helix</keyword>
<reference evidence="3 4" key="1">
    <citation type="submission" date="2017-11" db="EMBL/GenBank/DDBJ databases">
        <title>Isolation and Characterization of Family Methanocellaceae Species from Potential Methane Hydrate Area Offshore Southwestern Taiwan.</title>
        <authorList>
            <person name="Zhang W.-L."/>
            <person name="Chen W.-C."/>
            <person name="Lai M.-C."/>
            <person name="Chen S.-C."/>
        </authorList>
    </citation>
    <scope>NUCLEOTIDE SEQUENCE [LARGE SCALE GENOMIC DNA]</scope>
    <source>
        <strain evidence="3 4">CWC-04</strain>
    </source>
</reference>